<dbReference type="KEGG" id="tps:THAPSDRAFT_7510"/>
<feature type="transmembrane region" description="Helical" evidence="2">
    <location>
        <begin position="12"/>
        <end position="31"/>
    </location>
</feature>
<dbReference type="PaxDb" id="35128-Thaps7510"/>
<keyword evidence="2" id="KW-0812">Transmembrane</keyword>
<feature type="transmembrane region" description="Helical" evidence="2">
    <location>
        <begin position="95"/>
        <end position="117"/>
    </location>
</feature>
<gene>
    <name evidence="3" type="ORF">THAPSDRAFT_7510</name>
</gene>
<dbReference type="Proteomes" id="UP000001449">
    <property type="component" value="Chromosome 8"/>
</dbReference>
<dbReference type="eggNOG" id="ENOG502RWCQ">
    <property type="taxonomic scope" value="Eukaryota"/>
</dbReference>
<feature type="region of interest" description="Disordered" evidence="1">
    <location>
        <begin position="205"/>
        <end position="225"/>
    </location>
</feature>
<dbReference type="EMBL" id="CM000644">
    <property type="protein sequence ID" value="EED90846.1"/>
    <property type="molecule type" value="Genomic_DNA"/>
</dbReference>
<organism evidence="3 4">
    <name type="scientific">Thalassiosira pseudonana</name>
    <name type="common">Marine diatom</name>
    <name type="synonym">Cyclotella nana</name>
    <dbReference type="NCBI Taxonomy" id="35128"/>
    <lineage>
        <taxon>Eukaryota</taxon>
        <taxon>Sar</taxon>
        <taxon>Stramenopiles</taxon>
        <taxon>Ochrophyta</taxon>
        <taxon>Bacillariophyta</taxon>
        <taxon>Coscinodiscophyceae</taxon>
        <taxon>Thalassiosirophycidae</taxon>
        <taxon>Thalassiosirales</taxon>
        <taxon>Thalassiosiraceae</taxon>
        <taxon>Thalassiosira</taxon>
    </lineage>
</organism>
<proteinExistence type="predicted"/>
<keyword evidence="2" id="KW-1133">Transmembrane helix</keyword>
<accession>B8C6Q8</accession>
<keyword evidence="4" id="KW-1185">Reference proteome</keyword>
<reference evidence="3 4" key="1">
    <citation type="journal article" date="2004" name="Science">
        <title>The genome of the diatom Thalassiosira pseudonana: ecology, evolution, and metabolism.</title>
        <authorList>
            <person name="Armbrust E.V."/>
            <person name="Berges J.A."/>
            <person name="Bowler C."/>
            <person name="Green B.R."/>
            <person name="Martinez D."/>
            <person name="Putnam N.H."/>
            <person name="Zhou S."/>
            <person name="Allen A.E."/>
            <person name="Apt K.E."/>
            <person name="Bechner M."/>
            <person name="Brzezinski M.A."/>
            <person name="Chaal B.K."/>
            <person name="Chiovitti A."/>
            <person name="Davis A.K."/>
            <person name="Demarest M.S."/>
            <person name="Detter J.C."/>
            <person name="Glavina T."/>
            <person name="Goodstein D."/>
            <person name="Hadi M.Z."/>
            <person name="Hellsten U."/>
            <person name="Hildebrand M."/>
            <person name="Jenkins B.D."/>
            <person name="Jurka J."/>
            <person name="Kapitonov V.V."/>
            <person name="Kroger N."/>
            <person name="Lau W.W."/>
            <person name="Lane T.W."/>
            <person name="Larimer F.W."/>
            <person name="Lippmeier J.C."/>
            <person name="Lucas S."/>
            <person name="Medina M."/>
            <person name="Montsant A."/>
            <person name="Obornik M."/>
            <person name="Parker M.S."/>
            <person name="Palenik B."/>
            <person name="Pazour G.J."/>
            <person name="Richardson P.M."/>
            <person name="Rynearson T.A."/>
            <person name="Saito M.A."/>
            <person name="Schwartz D.C."/>
            <person name="Thamatrakoln K."/>
            <person name="Valentin K."/>
            <person name="Vardi A."/>
            <person name="Wilkerson F.P."/>
            <person name="Rokhsar D.S."/>
        </authorList>
    </citation>
    <scope>NUCLEOTIDE SEQUENCE [LARGE SCALE GENOMIC DNA]</scope>
    <source>
        <strain evidence="3 4">CCMP1335</strain>
    </source>
</reference>
<evidence type="ECO:0000256" key="1">
    <source>
        <dbReference type="SAM" id="MobiDB-lite"/>
    </source>
</evidence>
<reference evidence="3 4" key="2">
    <citation type="journal article" date="2008" name="Nature">
        <title>The Phaeodactylum genome reveals the evolutionary history of diatom genomes.</title>
        <authorList>
            <person name="Bowler C."/>
            <person name="Allen A.E."/>
            <person name="Badger J.H."/>
            <person name="Grimwood J."/>
            <person name="Jabbari K."/>
            <person name="Kuo A."/>
            <person name="Maheswari U."/>
            <person name="Martens C."/>
            <person name="Maumus F."/>
            <person name="Otillar R.P."/>
            <person name="Rayko E."/>
            <person name="Salamov A."/>
            <person name="Vandepoele K."/>
            <person name="Beszteri B."/>
            <person name="Gruber A."/>
            <person name="Heijde M."/>
            <person name="Katinka M."/>
            <person name="Mock T."/>
            <person name="Valentin K."/>
            <person name="Verret F."/>
            <person name="Berges J.A."/>
            <person name="Brownlee C."/>
            <person name="Cadoret J.P."/>
            <person name="Chiovitti A."/>
            <person name="Choi C.J."/>
            <person name="Coesel S."/>
            <person name="De Martino A."/>
            <person name="Detter J.C."/>
            <person name="Durkin C."/>
            <person name="Falciatore A."/>
            <person name="Fournet J."/>
            <person name="Haruta M."/>
            <person name="Huysman M.J."/>
            <person name="Jenkins B.D."/>
            <person name="Jiroutova K."/>
            <person name="Jorgensen R.E."/>
            <person name="Joubert Y."/>
            <person name="Kaplan A."/>
            <person name="Kroger N."/>
            <person name="Kroth P.G."/>
            <person name="La Roche J."/>
            <person name="Lindquist E."/>
            <person name="Lommer M."/>
            <person name="Martin-Jezequel V."/>
            <person name="Lopez P.J."/>
            <person name="Lucas S."/>
            <person name="Mangogna M."/>
            <person name="McGinnis K."/>
            <person name="Medlin L.K."/>
            <person name="Montsant A."/>
            <person name="Oudot-Le Secq M.P."/>
            <person name="Napoli C."/>
            <person name="Obornik M."/>
            <person name="Parker M.S."/>
            <person name="Petit J.L."/>
            <person name="Porcel B.M."/>
            <person name="Poulsen N."/>
            <person name="Robison M."/>
            <person name="Rychlewski L."/>
            <person name="Rynearson T.A."/>
            <person name="Schmutz J."/>
            <person name="Shapiro H."/>
            <person name="Siaut M."/>
            <person name="Stanley M."/>
            <person name="Sussman M.R."/>
            <person name="Taylor A.R."/>
            <person name="Vardi A."/>
            <person name="von Dassow P."/>
            <person name="Vyverman W."/>
            <person name="Willis A."/>
            <person name="Wyrwicz L.S."/>
            <person name="Rokhsar D.S."/>
            <person name="Weissenbach J."/>
            <person name="Armbrust E.V."/>
            <person name="Green B.R."/>
            <person name="Van de Peer Y."/>
            <person name="Grigoriev I.V."/>
        </authorList>
    </citation>
    <scope>NUCLEOTIDE SEQUENCE [LARGE SCALE GENOMIC DNA]</scope>
    <source>
        <strain evidence="3 4">CCMP1335</strain>
    </source>
</reference>
<evidence type="ECO:0000313" key="4">
    <source>
        <dbReference type="Proteomes" id="UP000001449"/>
    </source>
</evidence>
<feature type="transmembrane region" description="Helical" evidence="2">
    <location>
        <begin position="129"/>
        <end position="146"/>
    </location>
</feature>
<dbReference type="RefSeq" id="XP_002291995.1">
    <property type="nucleotide sequence ID" value="XM_002291959.1"/>
</dbReference>
<dbReference type="OMA" id="IDIDSSW"/>
<keyword evidence="2" id="KW-0472">Membrane</keyword>
<evidence type="ECO:0000256" key="2">
    <source>
        <dbReference type="SAM" id="Phobius"/>
    </source>
</evidence>
<dbReference type="GeneID" id="7450138"/>
<dbReference type="AlphaFoldDB" id="B8C6Q8"/>
<dbReference type="InParanoid" id="B8C6Q8"/>
<evidence type="ECO:0000313" key="3">
    <source>
        <dbReference type="EMBL" id="EED90846.1"/>
    </source>
</evidence>
<dbReference type="Gene3D" id="1.20.140.150">
    <property type="match status" value="1"/>
</dbReference>
<name>B8C6Q8_THAPS</name>
<sequence>MADTNSSPRSSLLSITATLFSAVAFLLSWSAEYGCKFISFVSTSGFQDPVRINFGIWYYQAWTIATSVNGSVIFETCHRYPSTVEIDSAWKAARAFSTLTVIIGGLLLFSTLISACVSPEKRNLTKSEGVGYILCCLFQGLSLLLLNSGVCKDNGLVETLKASMPLIDLDFDDTCSISTGARCAIAATVFYFLAGVASIQADKAEKQEQGNGSDVTEPFIPRENL</sequence>
<dbReference type="HOGENOM" id="CLU_1232036_0_0_1"/>
<evidence type="ECO:0008006" key="5">
    <source>
        <dbReference type="Google" id="ProtNLM"/>
    </source>
</evidence>
<protein>
    <recommendedName>
        <fullName evidence="5">MARVEL domain-containing protein</fullName>
    </recommendedName>
</protein>